<dbReference type="AlphaFoldDB" id="A0A8H3BPL4"/>
<evidence type="ECO:0000256" key="1">
    <source>
        <dbReference type="SAM" id="MobiDB-lite"/>
    </source>
</evidence>
<proteinExistence type="predicted"/>
<evidence type="ECO:0000313" key="2">
    <source>
        <dbReference type="EMBL" id="CAE6463155.1"/>
    </source>
</evidence>
<evidence type="ECO:0000313" key="3">
    <source>
        <dbReference type="Proteomes" id="UP000663888"/>
    </source>
</evidence>
<accession>A0A8H3BPL4</accession>
<gene>
    <name evidence="2" type="ORF">RDB_LOCUS92513</name>
</gene>
<feature type="region of interest" description="Disordered" evidence="1">
    <location>
        <begin position="62"/>
        <end position="86"/>
    </location>
</feature>
<dbReference type="Proteomes" id="UP000663888">
    <property type="component" value="Unassembled WGS sequence"/>
</dbReference>
<dbReference type="EMBL" id="CAJMWX010001053">
    <property type="protein sequence ID" value="CAE6463155.1"/>
    <property type="molecule type" value="Genomic_DNA"/>
</dbReference>
<name>A0A8H3BPL4_9AGAM</name>
<organism evidence="2 3">
    <name type="scientific">Rhizoctonia solani</name>
    <dbReference type="NCBI Taxonomy" id="456999"/>
    <lineage>
        <taxon>Eukaryota</taxon>
        <taxon>Fungi</taxon>
        <taxon>Dikarya</taxon>
        <taxon>Basidiomycota</taxon>
        <taxon>Agaricomycotina</taxon>
        <taxon>Agaricomycetes</taxon>
        <taxon>Cantharellales</taxon>
        <taxon>Ceratobasidiaceae</taxon>
        <taxon>Rhizoctonia</taxon>
    </lineage>
</organism>
<comment type="caution">
    <text evidence="2">The sequence shown here is derived from an EMBL/GenBank/DDBJ whole genome shotgun (WGS) entry which is preliminary data.</text>
</comment>
<protein>
    <submittedName>
        <fullName evidence="2">Uncharacterized protein</fullName>
    </submittedName>
</protein>
<sequence>MASIYYHGATSALDSKPSLSSFGSGSSASTSYTTASCSSAGGHYPACPRCESLPYRYEADCSPDGRRPLRRERHITSPSGQPLRGRWEIDTNERSSTHATVQPSKALKALCGDGADLRLECQGKAPLEARIQITGRGWLHPQIEAITEYGDGVIEMARHGSQRFRLSARTLGGNLIIRIPSDFCGKIATSVPNSVTFSPNAAKLLNGPRTTTIGPNGTAAEYSTELSSAEERAGGKYSRFLDFVHVSPGEGSVRVLVGDEGLLRASGLVAGVLVAKQRAGDELARRRSRRQ</sequence>
<reference evidence="2" key="1">
    <citation type="submission" date="2021-01" db="EMBL/GenBank/DDBJ databases">
        <authorList>
            <person name="Kaushik A."/>
        </authorList>
    </citation>
    <scope>NUCLEOTIDE SEQUENCE</scope>
    <source>
        <strain evidence="2">AG4-R118</strain>
    </source>
</reference>